<name>A0A264W243_9BACL</name>
<dbReference type="RefSeq" id="WP_094943524.1">
    <property type="nucleotide sequence ID" value="NZ_NOKQ01000220.1"/>
</dbReference>
<dbReference type="Proteomes" id="UP000217065">
    <property type="component" value="Unassembled WGS sequence"/>
</dbReference>
<protein>
    <recommendedName>
        <fullName evidence="3">DUF2804 domain-containing protein</fullName>
    </recommendedName>
</protein>
<dbReference type="Pfam" id="PF10974">
    <property type="entry name" value="DUF2804"/>
    <property type="match status" value="1"/>
</dbReference>
<evidence type="ECO:0008006" key="3">
    <source>
        <dbReference type="Google" id="ProtNLM"/>
    </source>
</evidence>
<keyword evidence="2" id="KW-1185">Reference proteome</keyword>
<evidence type="ECO:0000313" key="2">
    <source>
        <dbReference type="Proteomes" id="UP000217065"/>
    </source>
</evidence>
<dbReference type="PANTHER" id="PTHR35868">
    <property type="entry name" value="DUF2804 DOMAIN-CONTAINING PROTEIN-RELATED"/>
    <property type="match status" value="1"/>
</dbReference>
<proteinExistence type="predicted"/>
<evidence type="ECO:0000313" key="1">
    <source>
        <dbReference type="EMBL" id="OZS77635.1"/>
    </source>
</evidence>
<dbReference type="EMBL" id="NOKQ01000220">
    <property type="protein sequence ID" value="OZS77635.1"/>
    <property type="molecule type" value="Genomic_DNA"/>
</dbReference>
<gene>
    <name evidence="1" type="ORF">CF394_10525</name>
</gene>
<dbReference type="PANTHER" id="PTHR35868:SF3">
    <property type="entry name" value="DUF2804 DOMAIN-CONTAINING PROTEIN"/>
    <property type="match status" value="1"/>
</dbReference>
<sequence length="343" mass="38981">MVTKQHKESLLEQPVSLCDAKGQLNPLAIGYAKTPLIESNLSGHYMRKKKWNYWCVFGEEILFSATISHMDYAAVCFIYLFHYESQRMIEKTVTIPLGRGVSMSPHVLGPATASSNEMQLRFLPKDGDKTLLDVTMEDFDGEPLSAQLLIEHPPGQESLNVVIPWDRNHFQFTAKHHTLPAEGTVSHGDHVYTFETDESFAVLDYGRGIWPRSATWNWGFASQRIGNRKIGLNFGGKWTDGTGMTENAILIDGKLYKISEDVLFTYDSDDFMKPWTLKTKFSSDVSLTFIPFYERVARTDVKLVYSEVHQMFGYFKGTIHLEGHGKVVISHMLGCVEEHVAKW</sequence>
<accession>A0A264W243</accession>
<dbReference type="OrthoDB" id="9762066at2"/>
<dbReference type="AlphaFoldDB" id="A0A264W243"/>
<comment type="caution">
    <text evidence="1">The sequence shown here is derived from an EMBL/GenBank/DDBJ whole genome shotgun (WGS) entry which is preliminary data.</text>
</comment>
<reference evidence="1 2" key="1">
    <citation type="submission" date="2017-07" db="EMBL/GenBank/DDBJ databases">
        <title>Tetzosporium hominis gen.nov. sp.nov.</title>
        <authorList>
            <person name="Tetz G."/>
            <person name="Tetz V."/>
        </authorList>
    </citation>
    <scope>NUCLEOTIDE SEQUENCE [LARGE SCALE GENOMIC DNA]</scope>
    <source>
        <strain evidence="1 2">VT-49</strain>
    </source>
</reference>
<organism evidence="1 2">
    <name type="scientific">Tetzosporium hominis</name>
    <dbReference type="NCBI Taxonomy" id="2020506"/>
    <lineage>
        <taxon>Bacteria</taxon>
        <taxon>Bacillati</taxon>
        <taxon>Bacillota</taxon>
        <taxon>Bacilli</taxon>
        <taxon>Bacillales</taxon>
        <taxon>Caryophanaceae</taxon>
        <taxon>Tetzosporium</taxon>
    </lineage>
</organism>
<dbReference type="InterPro" id="IPR021243">
    <property type="entry name" value="DUF2804"/>
</dbReference>